<evidence type="ECO:0000256" key="2">
    <source>
        <dbReference type="ARBA" id="ARBA00022676"/>
    </source>
</evidence>
<dbReference type="PANTHER" id="PTHR11926:SF870">
    <property type="entry name" value="UDP-GLYCOSYLTRANSFERASE 75B1"/>
    <property type="match status" value="1"/>
</dbReference>
<dbReference type="Gene3D" id="3.40.50.2000">
    <property type="entry name" value="Glycogen Phosphorylase B"/>
    <property type="match status" value="2"/>
</dbReference>
<dbReference type="GO" id="GO:0080043">
    <property type="term" value="F:quercetin 3-O-glucosyltransferase activity"/>
    <property type="evidence" value="ECO:0007669"/>
    <property type="project" value="TreeGrafter"/>
</dbReference>
<dbReference type="GO" id="GO:0080044">
    <property type="term" value="F:quercetin 7-O-glucosyltransferase activity"/>
    <property type="evidence" value="ECO:0007669"/>
    <property type="project" value="TreeGrafter"/>
</dbReference>
<dbReference type="FunFam" id="3.40.50.2000:FF:000019">
    <property type="entry name" value="Glycosyltransferase"/>
    <property type="match status" value="1"/>
</dbReference>
<dbReference type="PROSITE" id="PS00375">
    <property type="entry name" value="UDPGT"/>
    <property type="match status" value="1"/>
</dbReference>
<evidence type="ECO:0000313" key="7">
    <source>
        <dbReference type="Proteomes" id="UP001172457"/>
    </source>
</evidence>
<evidence type="ECO:0000256" key="5">
    <source>
        <dbReference type="RuleBase" id="RU362057"/>
    </source>
</evidence>
<name>A0AA38W084_9ASTR</name>
<dbReference type="InterPro" id="IPR002213">
    <property type="entry name" value="UDP_glucos_trans"/>
</dbReference>
<dbReference type="Proteomes" id="UP001172457">
    <property type="component" value="Chromosome 7"/>
</dbReference>
<dbReference type="Pfam" id="PF00201">
    <property type="entry name" value="UDPGT"/>
    <property type="match status" value="1"/>
</dbReference>
<comment type="caution">
    <text evidence="6">The sequence shown here is derived from an EMBL/GenBank/DDBJ whole genome shotgun (WGS) entry which is preliminary data.</text>
</comment>
<proteinExistence type="inferred from homology"/>
<keyword evidence="2 4" id="KW-0328">Glycosyltransferase</keyword>
<dbReference type="InterPro" id="IPR035595">
    <property type="entry name" value="UDP_glycos_trans_CS"/>
</dbReference>
<accession>A0AA38W084</accession>
<gene>
    <name evidence="6" type="ORF">OSB04_028023</name>
</gene>
<dbReference type="CDD" id="cd03784">
    <property type="entry name" value="GT1_Gtf-like"/>
    <property type="match status" value="1"/>
</dbReference>
<dbReference type="SUPFAM" id="SSF53756">
    <property type="entry name" value="UDP-Glycosyltransferase/glycogen phosphorylase"/>
    <property type="match status" value="1"/>
</dbReference>
<evidence type="ECO:0000313" key="6">
    <source>
        <dbReference type="EMBL" id="KAJ9541517.1"/>
    </source>
</evidence>
<dbReference type="EMBL" id="JARYMX010000007">
    <property type="protein sequence ID" value="KAJ9541517.1"/>
    <property type="molecule type" value="Genomic_DNA"/>
</dbReference>
<dbReference type="EC" id="2.4.1.-" evidence="5"/>
<dbReference type="PANTHER" id="PTHR11926">
    <property type="entry name" value="GLUCOSYL/GLUCURONOSYL TRANSFERASES"/>
    <property type="match status" value="1"/>
</dbReference>
<evidence type="ECO:0000256" key="1">
    <source>
        <dbReference type="ARBA" id="ARBA00009995"/>
    </source>
</evidence>
<comment type="similarity">
    <text evidence="1 4">Belongs to the UDP-glycosyltransferase family.</text>
</comment>
<protein>
    <recommendedName>
        <fullName evidence="5">Glycosyltransferase</fullName>
        <ecNumber evidence="5">2.4.1.-</ecNumber>
    </recommendedName>
</protein>
<reference evidence="6" key="1">
    <citation type="submission" date="2023-03" db="EMBL/GenBank/DDBJ databases">
        <title>Chromosome-scale reference genome and RAD-based genetic map of yellow starthistle (Centaurea solstitialis) reveal putative structural variation and QTLs associated with invader traits.</title>
        <authorList>
            <person name="Reatini B."/>
            <person name="Cang F.A."/>
            <person name="Jiang Q."/>
            <person name="Mckibben M.T.W."/>
            <person name="Barker M.S."/>
            <person name="Rieseberg L.H."/>
            <person name="Dlugosch K.M."/>
        </authorList>
    </citation>
    <scope>NUCLEOTIDE SEQUENCE</scope>
    <source>
        <strain evidence="6">CAN-66</strain>
        <tissue evidence="6">Leaf</tissue>
    </source>
</reference>
<keyword evidence="3 4" id="KW-0808">Transferase</keyword>
<evidence type="ECO:0000256" key="3">
    <source>
        <dbReference type="ARBA" id="ARBA00022679"/>
    </source>
</evidence>
<evidence type="ECO:0000256" key="4">
    <source>
        <dbReference type="RuleBase" id="RU003718"/>
    </source>
</evidence>
<organism evidence="6 7">
    <name type="scientific">Centaurea solstitialis</name>
    <name type="common">yellow star-thistle</name>
    <dbReference type="NCBI Taxonomy" id="347529"/>
    <lineage>
        <taxon>Eukaryota</taxon>
        <taxon>Viridiplantae</taxon>
        <taxon>Streptophyta</taxon>
        <taxon>Embryophyta</taxon>
        <taxon>Tracheophyta</taxon>
        <taxon>Spermatophyta</taxon>
        <taxon>Magnoliopsida</taxon>
        <taxon>eudicotyledons</taxon>
        <taxon>Gunneridae</taxon>
        <taxon>Pentapetalae</taxon>
        <taxon>asterids</taxon>
        <taxon>campanulids</taxon>
        <taxon>Asterales</taxon>
        <taxon>Asteraceae</taxon>
        <taxon>Carduoideae</taxon>
        <taxon>Cardueae</taxon>
        <taxon>Centaureinae</taxon>
        <taxon>Centaurea</taxon>
    </lineage>
</organism>
<sequence>MTAHGKILIVTYPGQGHIIPSYRFAKRILKMGVHVTYSTSLSIVRRMEKETIPHGLTFAPFSDGHDDGQQPHTTMQQFLTDFSTNGASAVAEIISSAIAASKPFDHLVYTTVLPWAARVGHAYGIKSTVLWCQSATTMDIYYYYFNGYQSLISSDNSDPTSLVNLPGLPPLTIVDLPSFLLPSCPKEHNFARAILKDHVEVLKLSPKILVNSFNELEFESMRAIEKLEFLPIGPLVPLEFLDRKDSIDNSSGEDFIGKAKDGYMEWLNTKPKSSVVYVSFGTLATLSMDQMEEIAIGLLDSRRPFLWIIRDIGIAEGLSKKEELKKQGRIVDWCNQVEVLCHKAIGCFLTHGGWNSTMEALAGGVRMVVFPQWSDQATNGKMIEDVWRTGVKVRRREEDGMVEGKEIERCVEMVMGDDEMKKNAEKWKDLAREAVNNGGSSTINLQAFLDDI</sequence>
<keyword evidence="7" id="KW-1185">Reference proteome</keyword>
<dbReference type="AlphaFoldDB" id="A0AA38W084"/>